<reference evidence="17" key="1">
    <citation type="submission" date="2019-03" db="EMBL/GenBank/DDBJ databases">
        <title>Aquabacterium pictum sp.nov., the first bacteriochlorophyll a-containing freshwater bacterium in the genus Aquabacterium of the class Betaproteobacteria.</title>
        <authorList>
            <person name="Hirose S."/>
            <person name="Tank M."/>
            <person name="Hara E."/>
            <person name="Tamaki H."/>
            <person name="Takaichi S."/>
            <person name="Haruta S."/>
            <person name="Hanada S."/>
        </authorList>
    </citation>
    <scope>NUCLEOTIDE SEQUENCE [LARGE SCALE GENOMIC DNA]</scope>
    <source>
        <strain evidence="17">W35</strain>
    </source>
</reference>
<dbReference type="OrthoDB" id="9814580at2"/>
<dbReference type="EC" id="2.7.7.87" evidence="3 13"/>
<feature type="binding site" evidence="14">
    <location>
        <position position="141"/>
    </location>
    <ligand>
        <name>L-threonine</name>
        <dbReference type="ChEBI" id="CHEBI:57926"/>
    </ligand>
</feature>
<evidence type="ECO:0000256" key="12">
    <source>
        <dbReference type="ARBA" id="ARBA00048366"/>
    </source>
</evidence>
<evidence type="ECO:0000259" key="15">
    <source>
        <dbReference type="PROSITE" id="PS51163"/>
    </source>
</evidence>
<keyword evidence="6 13" id="KW-0808">Transferase</keyword>
<name>A0A480AUY6_9BURK</name>
<gene>
    <name evidence="16" type="ORF">AQPW35_30280</name>
</gene>
<dbReference type="GO" id="GO:0008033">
    <property type="term" value="P:tRNA processing"/>
    <property type="evidence" value="ECO:0007669"/>
    <property type="project" value="UniProtKB-KW"/>
</dbReference>
<keyword evidence="9 13" id="KW-0547">Nucleotide-binding</keyword>
<dbReference type="InterPro" id="IPR005145">
    <property type="entry name" value="Sua5_C"/>
</dbReference>
<evidence type="ECO:0000256" key="3">
    <source>
        <dbReference type="ARBA" id="ARBA00012584"/>
    </source>
</evidence>
<feature type="binding site" evidence="14">
    <location>
        <position position="194"/>
    </location>
    <ligand>
        <name>ATP</name>
        <dbReference type="ChEBI" id="CHEBI:30616"/>
    </ligand>
</feature>
<dbReference type="EMBL" id="BJCL01000007">
    <property type="protein sequence ID" value="GCL63947.1"/>
    <property type="molecule type" value="Genomic_DNA"/>
</dbReference>
<dbReference type="AlphaFoldDB" id="A0A480AUY6"/>
<dbReference type="GO" id="GO:0061710">
    <property type="term" value="F:L-threonylcarbamoyladenylate synthase"/>
    <property type="evidence" value="ECO:0007669"/>
    <property type="project" value="UniProtKB-EC"/>
</dbReference>
<comment type="catalytic activity">
    <reaction evidence="12 13">
        <text>L-threonine + hydrogencarbonate + ATP = L-threonylcarbamoyladenylate + diphosphate + H2O</text>
        <dbReference type="Rhea" id="RHEA:36407"/>
        <dbReference type="ChEBI" id="CHEBI:15377"/>
        <dbReference type="ChEBI" id="CHEBI:17544"/>
        <dbReference type="ChEBI" id="CHEBI:30616"/>
        <dbReference type="ChEBI" id="CHEBI:33019"/>
        <dbReference type="ChEBI" id="CHEBI:57926"/>
        <dbReference type="ChEBI" id="CHEBI:73682"/>
        <dbReference type="EC" id="2.7.7.87"/>
    </reaction>
</comment>
<keyword evidence="5 13" id="KW-0963">Cytoplasm</keyword>
<dbReference type="GO" id="GO:0005524">
    <property type="term" value="F:ATP binding"/>
    <property type="evidence" value="ECO:0007669"/>
    <property type="project" value="UniProtKB-UniRule"/>
</dbReference>
<feature type="domain" description="YrdC-like" evidence="15">
    <location>
        <begin position="9"/>
        <end position="198"/>
    </location>
</feature>
<feature type="binding site" evidence="14">
    <location>
        <position position="229"/>
    </location>
    <ligand>
        <name>ATP</name>
        <dbReference type="ChEBI" id="CHEBI:30616"/>
    </ligand>
</feature>
<evidence type="ECO:0000256" key="13">
    <source>
        <dbReference type="PIRNR" id="PIRNR004930"/>
    </source>
</evidence>
<feature type="binding site" evidence="14">
    <location>
        <position position="63"/>
    </location>
    <ligand>
        <name>ATP</name>
        <dbReference type="ChEBI" id="CHEBI:30616"/>
    </ligand>
</feature>
<evidence type="ECO:0000256" key="2">
    <source>
        <dbReference type="ARBA" id="ARBA00007663"/>
    </source>
</evidence>
<dbReference type="Proteomes" id="UP000301751">
    <property type="component" value="Unassembled WGS sequence"/>
</dbReference>
<dbReference type="NCBIfam" id="TIGR00057">
    <property type="entry name" value="L-threonylcarbamoyladenylate synthase"/>
    <property type="match status" value="1"/>
</dbReference>
<evidence type="ECO:0000256" key="14">
    <source>
        <dbReference type="PIRSR" id="PIRSR004930-1"/>
    </source>
</evidence>
<accession>A0A480AUY6</accession>
<evidence type="ECO:0000256" key="10">
    <source>
        <dbReference type="ARBA" id="ARBA00022840"/>
    </source>
</evidence>
<dbReference type="InterPro" id="IPR017945">
    <property type="entry name" value="DHBP_synth_RibB-like_a/b_dom"/>
</dbReference>
<keyword evidence="8 13" id="KW-0548">Nucleotidyltransferase</keyword>
<feature type="binding site" evidence="14">
    <location>
        <position position="117"/>
    </location>
    <ligand>
        <name>L-threonine</name>
        <dbReference type="ChEBI" id="CHEBI:57926"/>
    </ligand>
</feature>
<dbReference type="Gene3D" id="3.90.870.10">
    <property type="entry name" value="DHBP synthase"/>
    <property type="match status" value="1"/>
</dbReference>
<keyword evidence="17" id="KW-1185">Reference proteome</keyword>
<dbReference type="GO" id="GO:0005737">
    <property type="term" value="C:cytoplasm"/>
    <property type="evidence" value="ECO:0007669"/>
    <property type="project" value="UniProtKB-SubCell"/>
</dbReference>
<evidence type="ECO:0000256" key="8">
    <source>
        <dbReference type="ARBA" id="ARBA00022695"/>
    </source>
</evidence>
<evidence type="ECO:0000313" key="16">
    <source>
        <dbReference type="EMBL" id="GCL63947.1"/>
    </source>
</evidence>
<dbReference type="Pfam" id="PF03481">
    <property type="entry name" value="Sua5_C"/>
    <property type="match status" value="1"/>
</dbReference>
<dbReference type="GO" id="GO:0000049">
    <property type="term" value="F:tRNA binding"/>
    <property type="evidence" value="ECO:0007669"/>
    <property type="project" value="TreeGrafter"/>
</dbReference>
<comment type="function">
    <text evidence="13">Required for the formation of a threonylcarbamoyl group on adenosine at position 37 (t(6)A37) in tRNAs that read codons beginning with adenine.</text>
</comment>
<dbReference type="PIRSF" id="PIRSF004930">
    <property type="entry name" value="Tln_factor_SUA5"/>
    <property type="match status" value="1"/>
</dbReference>
<dbReference type="Pfam" id="PF01300">
    <property type="entry name" value="Sua5_yciO_yrdC"/>
    <property type="match status" value="1"/>
</dbReference>
<dbReference type="PANTHER" id="PTHR17490">
    <property type="entry name" value="SUA5"/>
    <property type="match status" value="1"/>
</dbReference>
<feature type="binding site" evidence="14">
    <location>
        <position position="180"/>
    </location>
    <ligand>
        <name>L-threonine</name>
        <dbReference type="ChEBI" id="CHEBI:57926"/>
    </ligand>
</feature>
<evidence type="ECO:0000256" key="9">
    <source>
        <dbReference type="ARBA" id="ARBA00022741"/>
    </source>
</evidence>
<keyword evidence="10 13" id="KW-0067">ATP-binding</keyword>
<dbReference type="InterPro" id="IPR038385">
    <property type="entry name" value="Sua5/YwlC_C"/>
</dbReference>
<comment type="caution">
    <text evidence="16">The sequence shown here is derived from an EMBL/GenBank/DDBJ whole genome shotgun (WGS) entry which is preliminary data.</text>
</comment>
<feature type="binding site" evidence="14">
    <location>
        <position position="151"/>
    </location>
    <ligand>
        <name>ATP</name>
        <dbReference type="ChEBI" id="CHEBI:30616"/>
    </ligand>
</feature>
<dbReference type="GO" id="GO:0006450">
    <property type="term" value="P:regulation of translational fidelity"/>
    <property type="evidence" value="ECO:0007669"/>
    <property type="project" value="TreeGrafter"/>
</dbReference>
<dbReference type="PANTHER" id="PTHR17490:SF16">
    <property type="entry name" value="THREONYLCARBAMOYL-AMP SYNTHASE"/>
    <property type="match status" value="1"/>
</dbReference>
<protein>
    <recommendedName>
        <fullName evidence="4 13">Threonylcarbamoyl-AMP synthase</fullName>
        <shortName evidence="13">TC-AMP synthase</shortName>
        <ecNumber evidence="3 13">2.7.7.87</ecNumber>
    </recommendedName>
    <alternativeName>
        <fullName evidence="11 13">L-threonylcarbamoyladenylate synthase</fullName>
    </alternativeName>
</protein>
<proteinExistence type="inferred from homology"/>
<dbReference type="InterPro" id="IPR010923">
    <property type="entry name" value="T(6)A37_SUA5"/>
</dbReference>
<evidence type="ECO:0000256" key="7">
    <source>
        <dbReference type="ARBA" id="ARBA00022694"/>
    </source>
</evidence>
<feature type="binding site" evidence="14">
    <location>
        <position position="54"/>
    </location>
    <ligand>
        <name>ATP</name>
        <dbReference type="ChEBI" id="CHEBI:30616"/>
    </ligand>
</feature>
<evidence type="ECO:0000256" key="4">
    <source>
        <dbReference type="ARBA" id="ARBA00015492"/>
    </source>
</evidence>
<sequence>MPILAGDDPAALAAAAQCLAAGGLVGLPTETVYGLAARADDDAAVAGIFTAKGRPADHPLIVHVADLVQAAAFTDALPPAAQRLAAAFWPGPVTVIVPRRPGVAAAAAGGQSSIGLRCPSHPVAQALLRQAAALGVPGVAAPSANRFGRVSPTSAAHVAGEFGPGLLVLDGGDCPVGIESAIVDCSRGHPVLLRPGLLTRAALRAALGEPLHDADAGAPRAPGTLAAHYAPRARLRLWPPADLAAALDKPATWPPGLAVYSRRPVAAPGRCLWRPWPDDPAAAAHDLFAALRQLDDDGATEIWVEQPPDTPAWEGVLDRLRRAASA</sequence>
<evidence type="ECO:0000256" key="11">
    <source>
        <dbReference type="ARBA" id="ARBA00029774"/>
    </source>
</evidence>
<evidence type="ECO:0000256" key="5">
    <source>
        <dbReference type="ARBA" id="ARBA00022490"/>
    </source>
</evidence>
<dbReference type="GO" id="GO:0003725">
    <property type="term" value="F:double-stranded RNA binding"/>
    <property type="evidence" value="ECO:0007669"/>
    <property type="project" value="UniProtKB-UniRule"/>
</dbReference>
<dbReference type="PROSITE" id="PS51163">
    <property type="entry name" value="YRDC"/>
    <property type="match status" value="1"/>
</dbReference>
<dbReference type="Gene3D" id="3.40.50.11030">
    <property type="entry name" value="Threonylcarbamoyl-AMP synthase, C-terminal domain"/>
    <property type="match status" value="1"/>
</dbReference>
<dbReference type="SUPFAM" id="SSF55821">
    <property type="entry name" value="YrdC/RibB"/>
    <property type="match status" value="1"/>
</dbReference>
<comment type="subcellular location">
    <subcellularLocation>
        <location evidence="1 13">Cytoplasm</location>
    </subcellularLocation>
</comment>
<keyword evidence="7 13" id="KW-0819">tRNA processing</keyword>
<dbReference type="InterPro" id="IPR006070">
    <property type="entry name" value="Sua5-like_dom"/>
</dbReference>
<dbReference type="RefSeq" id="WP_137733681.1">
    <property type="nucleotide sequence ID" value="NZ_BJCL01000007.1"/>
</dbReference>
<evidence type="ECO:0000313" key="17">
    <source>
        <dbReference type="Proteomes" id="UP000301751"/>
    </source>
</evidence>
<evidence type="ECO:0000256" key="6">
    <source>
        <dbReference type="ARBA" id="ARBA00022679"/>
    </source>
</evidence>
<evidence type="ECO:0000256" key="1">
    <source>
        <dbReference type="ARBA" id="ARBA00004496"/>
    </source>
</evidence>
<feature type="binding site" evidence="14">
    <location>
        <position position="31"/>
    </location>
    <ligand>
        <name>L-threonine</name>
        <dbReference type="ChEBI" id="CHEBI:57926"/>
    </ligand>
</feature>
<organism evidence="16 17">
    <name type="scientific">Pseudaquabacterium pictum</name>
    <dbReference type="NCBI Taxonomy" id="2315236"/>
    <lineage>
        <taxon>Bacteria</taxon>
        <taxon>Pseudomonadati</taxon>
        <taxon>Pseudomonadota</taxon>
        <taxon>Betaproteobacteria</taxon>
        <taxon>Burkholderiales</taxon>
        <taxon>Sphaerotilaceae</taxon>
        <taxon>Pseudaquabacterium</taxon>
    </lineage>
</organism>
<comment type="similarity">
    <text evidence="2 13">Belongs to the SUA5 family.</text>
</comment>
<dbReference type="InterPro" id="IPR050156">
    <property type="entry name" value="TC-AMP_synthase_SUA5"/>
</dbReference>
<feature type="binding site" evidence="14">
    <location>
        <position position="143"/>
    </location>
    <ligand>
        <name>ATP</name>
        <dbReference type="ChEBI" id="CHEBI:30616"/>
    </ligand>
</feature>